<dbReference type="EMBL" id="AP021858">
    <property type="protein sequence ID" value="BBO23662.1"/>
    <property type="molecule type" value="Genomic_DNA"/>
</dbReference>
<gene>
    <name evidence="2" type="ORF">NPRO_12570</name>
</gene>
<dbReference type="InterPro" id="IPR021255">
    <property type="entry name" value="DUF2807"/>
</dbReference>
<name>A0A809RV26_9BACT</name>
<proteinExistence type="predicted"/>
<feature type="domain" description="Putative auto-transporter adhesin head GIN" evidence="1">
    <location>
        <begin position="45"/>
        <end position="205"/>
    </location>
</feature>
<organism evidence="2 3">
    <name type="scientific">Candidatus Nitrosymbiomonas proteolyticus</name>
    <dbReference type="NCBI Taxonomy" id="2608984"/>
    <lineage>
        <taxon>Bacteria</taxon>
        <taxon>Bacillati</taxon>
        <taxon>Armatimonadota</taxon>
        <taxon>Armatimonadota incertae sedis</taxon>
        <taxon>Candidatus Nitrosymbiomonas</taxon>
    </lineage>
</organism>
<sequence>MKVFVLFLSAWALGGCMIIQKGLTGRDTVLGSGKASSVSREGLGEFRSIELSLPAEVSVKVGDAYSVTLHGDDNLLARVRTEVEGGELEIGSDANLRSKTGLRIEITVPRLEGASIAGSGSIDAEIGTVDAFRASVAGSGELRAEGIAKSVAVSIAGSGDVNLDNVASEDAEVEIAGSGDVTVKASKNLKIEIAGSGSVKYVGDPKVQSSVAGSGDVAKIG</sequence>
<dbReference type="Pfam" id="PF10988">
    <property type="entry name" value="DUF2807"/>
    <property type="match status" value="1"/>
</dbReference>
<reference evidence="2" key="1">
    <citation type="journal article" name="DNA Res.">
        <title>The physiological potential of anammox bacteria as revealed by their core genome structure.</title>
        <authorList>
            <person name="Okubo T."/>
            <person name="Toyoda A."/>
            <person name="Fukuhara K."/>
            <person name="Uchiyama I."/>
            <person name="Harigaya Y."/>
            <person name="Kuroiwa M."/>
            <person name="Suzuki T."/>
            <person name="Murakami Y."/>
            <person name="Suwa Y."/>
            <person name="Takami H."/>
        </authorList>
    </citation>
    <scope>NUCLEOTIDE SEQUENCE</scope>
    <source>
        <strain evidence="2">317325-2</strain>
    </source>
</reference>
<evidence type="ECO:0000313" key="2">
    <source>
        <dbReference type="EMBL" id="BBO23662.1"/>
    </source>
</evidence>
<dbReference type="PANTHER" id="PTHR39200:SF1">
    <property type="entry name" value="AUTO-TRANSPORTER ADHESIN HEAD GIN DOMAIN-CONTAINING PROTEIN-RELATED"/>
    <property type="match status" value="1"/>
</dbReference>
<accession>A0A809RV26</accession>
<dbReference type="PANTHER" id="PTHR39200">
    <property type="entry name" value="HYPOTHETICAL EXPORTED PROTEIN"/>
    <property type="match status" value="1"/>
</dbReference>
<protein>
    <recommendedName>
        <fullName evidence="1">Putative auto-transporter adhesin head GIN domain-containing protein</fullName>
    </recommendedName>
</protein>
<dbReference type="AlphaFoldDB" id="A0A809RV26"/>
<evidence type="ECO:0000259" key="1">
    <source>
        <dbReference type="Pfam" id="PF10988"/>
    </source>
</evidence>
<dbReference type="Proteomes" id="UP000662873">
    <property type="component" value="Chromosome"/>
</dbReference>
<dbReference type="PROSITE" id="PS51257">
    <property type="entry name" value="PROKAR_LIPOPROTEIN"/>
    <property type="match status" value="1"/>
</dbReference>
<dbReference type="Gene3D" id="2.160.20.120">
    <property type="match status" value="1"/>
</dbReference>
<dbReference type="KEGG" id="npy:NPRO_12570"/>
<evidence type="ECO:0000313" key="3">
    <source>
        <dbReference type="Proteomes" id="UP000662873"/>
    </source>
</evidence>